<evidence type="ECO:0000313" key="2">
    <source>
        <dbReference type="EMBL" id="SFC02400.1"/>
    </source>
</evidence>
<dbReference type="PROSITE" id="PS50206">
    <property type="entry name" value="RHODANESE_3"/>
    <property type="match status" value="1"/>
</dbReference>
<dbReference type="PANTHER" id="PTHR43031">
    <property type="entry name" value="FAD-DEPENDENT OXIDOREDUCTASE"/>
    <property type="match status" value="1"/>
</dbReference>
<evidence type="ECO:0000259" key="1">
    <source>
        <dbReference type="PROSITE" id="PS50206"/>
    </source>
</evidence>
<gene>
    <name evidence="2" type="ORF">SAMN05421780_102308</name>
</gene>
<dbReference type="AlphaFoldDB" id="A0A1I1FZN9"/>
<dbReference type="OrthoDB" id="9808735at2"/>
<dbReference type="PANTHER" id="PTHR43031:SF16">
    <property type="entry name" value="OXIDOREDUCTASE"/>
    <property type="match status" value="1"/>
</dbReference>
<dbReference type="EMBL" id="FOLE01000002">
    <property type="protein sequence ID" value="SFC02400.1"/>
    <property type="molecule type" value="Genomic_DNA"/>
</dbReference>
<dbReference type="InterPro" id="IPR050229">
    <property type="entry name" value="GlpE_sulfurtransferase"/>
</dbReference>
<dbReference type="Gene3D" id="3.40.250.10">
    <property type="entry name" value="Rhodanese-like domain"/>
    <property type="match status" value="1"/>
</dbReference>
<keyword evidence="3" id="KW-1185">Reference proteome</keyword>
<dbReference type="InterPro" id="IPR001763">
    <property type="entry name" value="Rhodanese-like_dom"/>
</dbReference>
<dbReference type="Pfam" id="PF00581">
    <property type="entry name" value="Rhodanese"/>
    <property type="match status" value="1"/>
</dbReference>
<reference evidence="2 3" key="1">
    <citation type="submission" date="2016-10" db="EMBL/GenBank/DDBJ databases">
        <authorList>
            <person name="de Groot N.N."/>
        </authorList>
    </citation>
    <scope>NUCLEOTIDE SEQUENCE [LARGE SCALE GENOMIC DNA]</scope>
    <source>
        <strain evidence="2 3">DSM 6793</strain>
    </source>
</reference>
<name>A0A1I1FZN9_9BACT</name>
<feature type="domain" description="Rhodanese" evidence="1">
    <location>
        <begin position="9"/>
        <end position="86"/>
    </location>
</feature>
<dbReference type="SUPFAM" id="SSF52821">
    <property type="entry name" value="Rhodanese/Cell cycle control phosphatase"/>
    <property type="match status" value="1"/>
</dbReference>
<organism evidence="2 3">
    <name type="scientific">Flexibacter flexilis DSM 6793</name>
    <dbReference type="NCBI Taxonomy" id="927664"/>
    <lineage>
        <taxon>Bacteria</taxon>
        <taxon>Pseudomonadati</taxon>
        <taxon>Bacteroidota</taxon>
        <taxon>Cytophagia</taxon>
        <taxon>Cytophagales</taxon>
        <taxon>Flexibacteraceae</taxon>
        <taxon>Flexibacter</taxon>
    </lineage>
</organism>
<dbReference type="InterPro" id="IPR036873">
    <property type="entry name" value="Rhodanese-like_dom_sf"/>
</dbReference>
<dbReference type="STRING" id="927664.SAMN05421780_102308"/>
<evidence type="ECO:0000313" key="3">
    <source>
        <dbReference type="Proteomes" id="UP000199514"/>
    </source>
</evidence>
<dbReference type="Proteomes" id="UP000199514">
    <property type="component" value="Unassembled WGS sequence"/>
</dbReference>
<protein>
    <submittedName>
        <fullName evidence="2">Rhodanese-like domain-containing protein</fullName>
    </submittedName>
</protein>
<proteinExistence type="predicted"/>
<sequence>MAIDFKGMVAQGATILDVRTPEEYSEGHIEGSINISVDKVGTELERIKGMKQPIITCCRSGGRSGMATSVLTSQGMESYNGGPWNVLLSQIQ</sequence>
<accession>A0A1I1FZN9</accession>
<dbReference type="SMART" id="SM00450">
    <property type="entry name" value="RHOD"/>
    <property type="match status" value="1"/>
</dbReference>
<dbReference type="CDD" id="cd00158">
    <property type="entry name" value="RHOD"/>
    <property type="match status" value="1"/>
</dbReference>
<dbReference type="RefSeq" id="WP_091508772.1">
    <property type="nucleotide sequence ID" value="NZ_FOLE01000002.1"/>
</dbReference>